<organism evidence="1 2">
    <name type="scientific">Sphaeroforma arctica JP610</name>
    <dbReference type="NCBI Taxonomy" id="667725"/>
    <lineage>
        <taxon>Eukaryota</taxon>
        <taxon>Ichthyosporea</taxon>
        <taxon>Ichthyophonida</taxon>
        <taxon>Sphaeroforma</taxon>
    </lineage>
</organism>
<gene>
    <name evidence="1" type="ORF">SARC_17933</name>
</gene>
<dbReference type="GeneID" id="25918437"/>
<keyword evidence="2" id="KW-1185">Reference proteome</keyword>
<name>A0A0L0EYM5_9EUKA</name>
<reference evidence="1 2" key="1">
    <citation type="submission" date="2011-02" db="EMBL/GenBank/DDBJ databases">
        <title>The Genome Sequence of Sphaeroforma arctica JP610.</title>
        <authorList>
            <consortium name="The Broad Institute Genome Sequencing Platform"/>
            <person name="Russ C."/>
            <person name="Cuomo C."/>
            <person name="Young S.K."/>
            <person name="Zeng Q."/>
            <person name="Gargeya S."/>
            <person name="Alvarado L."/>
            <person name="Berlin A."/>
            <person name="Chapman S.B."/>
            <person name="Chen Z."/>
            <person name="Freedman E."/>
            <person name="Gellesch M."/>
            <person name="Goldberg J."/>
            <person name="Griggs A."/>
            <person name="Gujja S."/>
            <person name="Heilman E."/>
            <person name="Heiman D."/>
            <person name="Howarth C."/>
            <person name="Mehta T."/>
            <person name="Neiman D."/>
            <person name="Pearson M."/>
            <person name="Roberts A."/>
            <person name="Saif S."/>
            <person name="Shea T."/>
            <person name="Shenoy N."/>
            <person name="Sisk P."/>
            <person name="Stolte C."/>
            <person name="Sykes S."/>
            <person name="White J."/>
            <person name="Yandava C."/>
            <person name="Burger G."/>
            <person name="Gray M.W."/>
            <person name="Holland P.W.H."/>
            <person name="King N."/>
            <person name="Lang F.B.F."/>
            <person name="Roger A.J."/>
            <person name="Ruiz-Trillo I."/>
            <person name="Haas B."/>
            <person name="Nusbaum C."/>
            <person name="Birren B."/>
        </authorList>
    </citation>
    <scope>NUCLEOTIDE SEQUENCE [LARGE SCALE GENOMIC DNA]</scope>
    <source>
        <strain evidence="1 2">JP610</strain>
    </source>
</reference>
<feature type="non-terminal residue" evidence="1">
    <location>
        <position position="153"/>
    </location>
</feature>
<dbReference type="Proteomes" id="UP000054560">
    <property type="component" value="Unassembled WGS sequence"/>
</dbReference>
<dbReference type="RefSeq" id="XP_014143457.1">
    <property type="nucleotide sequence ID" value="XM_014287982.1"/>
</dbReference>
<dbReference type="EMBL" id="KQ254437">
    <property type="protein sequence ID" value="KNC69555.1"/>
    <property type="molecule type" value="Genomic_DNA"/>
</dbReference>
<protein>
    <submittedName>
        <fullName evidence="1">Uncharacterized protein</fullName>
    </submittedName>
</protein>
<proteinExistence type="predicted"/>
<evidence type="ECO:0000313" key="1">
    <source>
        <dbReference type="EMBL" id="KNC69555.1"/>
    </source>
</evidence>
<evidence type="ECO:0000313" key="2">
    <source>
        <dbReference type="Proteomes" id="UP000054560"/>
    </source>
</evidence>
<dbReference type="AlphaFoldDB" id="A0A0L0EYM5"/>
<accession>A0A0L0EYM5</accession>
<sequence>MSWFTPRTHTIHTSRHNRHLPLTLQRVTNLLSNTSHSSHSAVINTQLTANLNRISISFLTVAQSPHTHPISIPPPAQAKEYHAACLALSRLNQGYSQSSHKRGGARTVTAVTAATSGLLVQSSQWQSESALMLEREMQKFADLYLAPIQSLIA</sequence>